<name>A0ABR1WH96_9PEZI</name>
<keyword evidence="3" id="KW-1185">Reference proteome</keyword>
<reference evidence="2 3" key="1">
    <citation type="submission" date="2023-01" db="EMBL/GenBank/DDBJ databases">
        <title>Analysis of 21 Apiospora genomes using comparative genomics revels a genus with tremendous synthesis potential of carbohydrate active enzymes and secondary metabolites.</title>
        <authorList>
            <person name="Sorensen T."/>
        </authorList>
    </citation>
    <scope>NUCLEOTIDE SEQUENCE [LARGE SCALE GENOMIC DNA]</scope>
    <source>
        <strain evidence="2 3">CBS 83171</strain>
    </source>
</reference>
<feature type="chain" id="PRO_5046853145" evidence="1">
    <location>
        <begin position="24"/>
        <end position="63"/>
    </location>
</feature>
<protein>
    <submittedName>
        <fullName evidence="2">Uncharacterized protein</fullName>
    </submittedName>
</protein>
<dbReference type="EMBL" id="JAQQWM010000001">
    <property type="protein sequence ID" value="KAK8082875.1"/>
    <property type="molecule type" value="Genomic_DNA"/>
</dbReference>
<evidence type="ECO:0000256" key="1">
    <source>
        <dbReference type="SAM" id="SignalP"/>
    </source>
</evidence>
<organism evidence="2 3">
    <name type="scientific">Apiospora saccharicola</name>
    <dbReference type="NCBI Taxonomy" id="335842"/>
    <lineage>
        <taxon>Eukaryota</taxon>
        <taxon>Fungi</taxon>
        <taxon>Dikarya</taxon>
        <taxon>Ascomycota</taxon>
        <taxon>Pezizomycotina</taxon>
        <taxon>Sordariomycetes</taxon>
        <taxon>Xylariomycetidae</taxon>
        <taxon>Amphisphaeriales</taxon>
        <taxon>Apiosporaceae</taxon>
        <taxon>Apiospora</taxon>
    </lineage>
</organism>
<gene>
    <name evidence="2" type="ORF">PG996_001656</name>
</gene>
<dbReference type="Proteomes" id="UP001446871">
    <property type="component" value="Unassembled WGS sequence"/>
</dbReference>
<comment type="caution">
    <text evidence="2">The sequence shown here is derived from an EMBL/GenBank/DDBJ whole genome shotgun (WGS) entry which is preliminary data.</text>
</comment>
<evidence type="ECO:0000313" key="2">
    <source>
        <dbReference type="EMBL" id="KAK8082875.1"/>
    </source>
</evidence>
<feature type="signal peptide" evidence="1">
    <location>
        <begin position="1"/>
        <end position="23"/>
    </location>
</feature>
<accession>A0ABR1WH96</accession>
<sequence length="63" mass="6768">MRDRIDLIVLYGICMFLSIASNGSQVDIQVFSPCCKDGGLAPKANFALSNPACHFAALLHVTL</sequence>
<proteinExistence type="predicted"/>
<evidence type="ECO:0000313" key="3">
    <source>
        <dbReference type="Proteomes" id="UP001446871"/>
    </source>
</evidence>
<keyword evidence="1" id="KW-0732">Signal</keyword>